<evidence type="ECO:0000313" key="3">
    <source>
        <dbReference type="Proteomes" id="UP001235939"/>
    </source>
</evidence>
<protein>
    <submittedName>
        <fullName evidence="2">Uncharacterized protein</fullName>
    </submittedName>
</protein>
<feature type="region of interest" description="Disordered" evidence="1">
    <location>
        <begin position="91"/>
        <end position="120"/>
    </location>
</feature>
<dbReference type="EMBL" id="CP092867">
    <property type="protein sequence ID" value="UYV67482.1"/>
    <property type="molecule type" value="Genomic_DNA"/>
</dbReference>
<feature type="compositionally biased region" description="Basic and acidic residues" evidence="1">
    <location>
        <begin position="91"/>
        <end position="110"/>
    </location>
</feature>
<feature type="region of interest" description="Disordered" evidence="1">
    <location>
        <begin position="138"/>
        <end position="174"/>
    </location>
</feature>
<name>A0ABY6KF68_9ARAC</name>
<evidence type="ECO:0000313" key="2">
    <source>
        <dbReference type="EMBL" id="UYV67482.1"/>
    </source>
</evidence>
<evidence type="ECO:0000256" key="1">
    <source>
        <dbReference type="SAM" id="MobiDB-lite"/>
    </source>
</evidence>
<dbReference type="Proteomes" id="UP001235939">
    <property type="component" value="Chromosome 05"/>
</dbReference>
<keyword evidence="3" id="KW-1185">Reference proteome</keyword>
<proteinExistence type="predicted"/>
<sequence length="174" mass="19441">MDIVLAVYYEEETEHLLGLLTPEDKILLKKFLDTIIKHVPNMNSPNGRDLRTKVHVVQAMMIMQFDFALTNVPEPQTCSYGILKEEMIRDRLDSEEKPKGDGLKDSDAKPKGAGVRELPPLEVKDRVWLTDLNGEPYVNCPEANPHTSDAAADVAGSSTSPGRTVRPPRRFGED</sequence>
<gene>
    <name evidence="2" type="ORF">LAZ67_5000868</name>
</gene>
<accession>A0ABY6KF68</accession>
<organism evidence="2 3">
    <name type="scientific">Cordylochernes scorpioides</name>
    <dbReference type="NCBI Taxonomy" id="51811"/>
    <lineage>
        <taxon>Eukaryota</taxon>
        <taxon>Metazoa</taxon>
        <taxon>Ecdysozoa</taxon>
        <taxon>Arthropoda</taxon>
        <taxon>Chelicerata</taxon>
        <taxon>Arachnida</taxon>
        <taxon>Pseudoscorpiones</taxon>
        <taxon>Cheliferoidea</taxon>
        <taxon>Chernetidae</taxon>
        <taxon>Cordylochernes</taxon>
    </lineage>
</organism>
<reference evidence="2 3" key="1">
    <citation type="submission" date="2022-01" db="EMBL/GenBank/DDBJ databases">
        <title>A chromosomal length assembly of Cordylochernes scorpioides.</title>
        <authorList>
            <person name="Zeh D."/>
            <person name="Zeh J."/>
        </authorList>
    </citation>
    <scope>NUCLEOTIDE SEQUENCE [LARGE SCALE GENOMIC DNA]</scope>
    <source>
        <strain evidence="2">IN4F17</strain>
        <tissue evidence="2">Whole Body</tissue>
    </source>
</reference>